<keyword evidence="2" id="KW-1185">Reference proteome</keyword>
<dbReference type="EMBL" id="JAQJZL010000009">
    <property type="protein sequence ID" value="KAJ6038054.1"/>
    <property type="molecule type" value="Genomic_DNA"/>
</dbReference>
<organism evidence="1 2">
    <name type="scientific">Penicillium canescens</name>
    <dbReference type="NCBI Taxonomy" id="5083"/>
    <lineage>
        <taxon>Eukaryota</taxon>
        <taxon>Fungi</taxon>
        <taxon>Dikarya</taxon>
        <taxon>Ascomycota</taxon>
        <taxon>Pezizomycotina</taxon>
        <taxon>Eurotiomycetes</taxon>
        <taxon>Eurotiomycetidae</taxon>
        <taxon>Eurotiales</taxon>
        <taxon>Aspergillaceae</taxon>
        <taxon>Penicillium</taxon>
    </lineage>
</organism>
<proteinExistence type="predicted"/>
<name>A0AAD6I932_PENCN</name>
<dbReference type="AlphaFoldDB" id="A0AAD6I932"/>
<dbReference type="Proteomes" id="UP001219568">
    <property type="component" value="Unassembled WGS sequence"/>
</dbReference>
<evidence type="ECO:0000313" key="1">
    <source>
        <dbReference type="EMBL" id="KAJ6038054.1"/>
    </source>
</evidence>
<evidence type="ECO:0000313" key="2">
    <source>
        <dbReference type="Proteomes" id="UP001219568"/>
    </source>
</evidence>
<sequence>MSSKRVILRLRESEFPDISPSEIVACVQALLIFINRPAEEALQGRHFWHFHPSTGKADSRFHIVIDIDEAGHSGPIQEDFPHDIYRVMKIQNEM</sequence>
<reference evidence="1" key="1">
    <citation type="journal article" date="2023" name="IMA Fungus">
        <title>Comparative genomic study of the Penicillium genus elucidates a diverse pangenome and 15 lateral gene transfer events.</title>
        <authorList>
            <person name="Petersen C."/>
            <person name="Sorensen T."/>
            <person name="Nielsen M.R."/>
            <person name="Sondergaard T.E."/>
            <person name="Sorensen J.L."/>
            <person name="Fitzpatrick D.A."/>
            <person name="Frisvad J.C."/>
            <person name="Nielsen K.L."/>
        </authorList>
    </citation>
    <scope>NUCLEOTIDE SEQUENCE</scope>
    <source>
        <strain evidence="1">IBT 15450</strain>
    </source>
</reference>
<comment type="caution">
    <text evidence="1">The sequence shown here is derived from an EMBL/GenBank/DDBJ whole genome shotgun (WGS) entry which is preliminary data.</text>
</comment>
<reference evidence="1" key="2">
    <citation type="submission" date="2023-01" db="EMBL/GenBank/DDBJ databases">
        <authorList>
            <person name="Petersen C."/>
        </authorList>
    </citation>
    <scope>NUCLEOTIDE SEQUENCE</scope>
    <source>
        <strain evidence="1">IBT 15450</strain>
    </source>
</reference>
<gene>
    <name evidence="1" type="ORF">N7460_007825</name>
</gene>
<accession>A0AAD6I932</accession>
<protein>
    <submittedName>
        <fullName evidence="1">Uncharacterized protein</fullName>
    </submittedName>
</protein>